<dbReference type="InterPro" id="IPR003482">
    <property type="entry name" value="Whib"/>
</dbReference>
<dbReference type="HAMAP" id="MF_01479">
    <property type="entry name" value="WhiB"/>
    <property type="match status" value="1"/>
</dbReference>
<dbReference type="PROSITE" id="PS51674">
    <property type="entry name" value="4FE4S_WBL"/>
    <property type="match status" value="1"/>
</dbReference>
<evidence type="ECO:0000256" key="8">
    <source>
        <dbReference type="ARBA" id="ARBA00023125"/>
    </source>
</evidence>
<evidence type="ECO:0000256" key="9">
    <source>
        <dbReference type="ARBA" id="ARBA00023157"/>
    </source>
</evidence>
<evidence type="ECO:0000313" key="14">
    <source>
        <dbReference type="EMBL" id="ROZ63832.1"/>
    </source>
</evidence>
<feature type="region of interest" description="Disordered" evidence="12">
    <location>
        <begin position="1"/>
        <end position="69"/>
    </location>
</feature>
<keyword evidence="15" id="KW-1185">Reference proteome</keyword>
<keyword evidence="6 11" id="KW-0411">Iron-sulfur</keyword>
<dbReference type="GO" id="GO:0045454">
    <property type="term" value="P:cell redox homeostasis"/>
    <property type="evidence" value="ECO:0007669"/>
    <property type="project" value="TreeGrafter"/>
</dbReference>
<keyword evidence="9 11" id="KW-1015">Disulfide bond</keyword>
<keyword evidence="5 11" id="KW-0408">Iron</keyword>
<dbReference type="GO" id="GO:0051539">
    <property type="term" value="F:4 iron, 4 sulfur cluster binding"/>
    <property type="evidence" value="ECO:0007669"/>
    <property type="project" value="UniProtKB-UniRule"/>
</dbReference>
<feature type="binding site" evidence="11">
    <location>
        <position position="92"/>
    </location>
    <ligand>
        <name>[4Fe-4S] cluster</name>
        <dbReference type="ChEBI" id="CHEBI:49883"/>
    </ligand>
</feature>
<evidence type="ECO:0000256" key="10">
    <source>
        <dbReference type="ARBA" id="ARBA00023163"/>
    </source>
</evidence>
<dbReference type="Proteomes" id="UP000270616">
    <property type="component" value="Unassembled WGS sequence"/>
</dbReference>
<gene>
    <name evidence="11" type="primary">whiB</name>
    <name evidence="14" type="ORF">EDL96_05720</name>
</gene>
<feature type="binding site" evidence="11">
    <location>
        <position position="118"/>
    </location>
    <ligand>
        <name>[4Fe-4S] cluster</name>
        <dbReference type="ChEBI" id="CHEBI:49883"/>
    </ligand>
</feature>
<evidence type="ECO:0000256" key="4">
    <source>
        <dbReference type="ARBA" id="ARBA00022723"/>
    </source>
</evidence>
<keyword evidence="11" id="KW-0963">Cytoplasm</keyword>
<feature type="binding site" evidence="11">
    <location>
        <position position="115"/>
    </location>
    <ligand>
        <name>[4Fe-4S] cluster</name>
        <dbReference type="ChEBI" id="CHEBI:49883"/>
    </ligand>
</feature>
<evidence type="ECO:0000313" key="15">
    <source>
        <dbReference type="Proteomes" id="UP000270616"/>
    </source>
</evidence>
<comment type="similarity">
    <text evidence="2 11">Belongs to the WhiB family.</text>
</comment>
<comment type="caution">
    <text evidence="14">The sequence shown here is derived from an EMBL/GenBank/DDBJ whole genome shotgun (WGS) entry which is preliminary data.</text>
</comment>
<sequence length="165" mass="17770">MAGGARPLRPHRVTGLRHPRLAPGVHAGRSRRVDRPHGGAVDRAHGLDGVRPPPLPRPGAVAHGGREVSGGHDRLLRKLEEIQRQAPQAIPCRSSNSTAWITGTPQDTWYAQARCQSCPARIACATYAVDAREPAGVWGGLTPKERASLTTQRRRAELTKKEAAA</sequence>
<comment type="function">
    <text evidence="11">Acts as a transcriptional regulator. Probably redox-responsive. The apo- but not holo-form probably binds DNA.</text>
</comment>
<dbReference type="GO" id="GO:0003677">
    <property type="term" value="F:DNA binding"/>
    <property type="evidence" value="ECO:0007669"/>
    <property type="project" value="UniProtKB-UniRule"/>
</dbReference>
<proteinExistence type="inferred from homology"/>
<dbReference type="EMBL" id="RKMF01000005">
    <property type="protein sequence ID" value="ROZ63832.1"/>
    <property type="molecule type" value="Genomic_DNA"/>
</dbReference>
<evidence type="ECO:0000259" key="13">
    <source>
        <dbReference type="PROSITE" id="PS51674"/>
    </source>
</evidence>
<keyword evidence="10 11" id="KW-0804">Transcription</keyword>
<keyword evidence="3 11" id="KW-0004">4Fe-4S</keyword>
<accession>A0A3N3ZRF0</accession>
<evidence type="ECO:0000256" key="2">
    <source>
        <dbReference type="ARBA" id="ARBA00006597"/>
    </source>
</evidence>
<dbReference type="PANTHER" id="PTHR38839">
    <property type="entry name" value="TRANSCRIPTIONAL REGULATOR WHID-RELATED"/>
    <property type="match status" value="1"/>
</dbReference>
<feature type="compositionally biased region" description="Basic and acidic residues" evidence="12">
    <location>
        <begin position="31"/>
        <end position="48"/>
    </location>
</feature>
<feature type="binding site" evidence="11">
    <location>
        <position position="124"/>
    </location>
    <ligand>
        <name>[4Fe-4S] cluster</name>
        <dbReference type="ChEBI" id="CHEBI:49883"/>
    </ligand>
</feature>
<evidence type="ECO:0000256" key="11">
    <source>
        <dbReference type="HAMAP-Rule" id="MF_01479"/>
    </source>
</evidence>
<evidence type="ECO:0000256" key="6">
    <source>
        <dbReference type="ARBA" id="ARBA00023014"/>
    </source>
</evidence>
<dbReference type="GO" id="GO:0045892">
    <property type="term" value="P:negative regulation of DNA-templated transcription"/>
    <property type="evidence" value="ECO:0007669"/>
    <property type="project" value="TreeGrafter"/>
</dbReference>
<reference evidence="14 15" key="1">
    <citation type="submission" date="2018-10" db="EMBL/GenBank/DDBJ databases">
        <title>Kocuria sp. M5W7-7, whole genome shotgun sequence.</title>
        <authorList>
            <person name="Tuo L."/>
        </authorList>
    </citation>
    <scope>NUCLEOTIDE SEQUENCE [LARGE SCALE GENOMIC DNA]</scope>
    <source>
        <strain evidence="14 15">M5W7-7</strain>
    </source>
</reference>
<dbReference type="GO" id="GO:0035731">
    <property type="term" value="F:dinitrosyl-iron complex binding"/>
    <property type="evidence" value="ECO:0007669"/>
    <property type="project" value="UniProtKB-UniRule"/>
</dbReference>
<evidence type="ECO:0000256" key="3">
    <source>
        <dbReference type="ARBA" id="ARBA00022485"/>
    </source>
</evidence>
<dbReference type="PANTHER" id="PTHR38839:SF2">
    <property type="entry name" value="TRANSCRIPTIONAL REGULATOR WHIB7-RELATED"/>
    <property type="match status" value="1"/>
</dbReference>
<feature type="compositionally biased region" description="Basic residues" evidence="12">
    <location>
        <begin position="8"/>
        <end position="20"/>
    </location>
</feature>
<evidence type="ECO:0000256" key="1">
    <source>
        <dbReference type="ARBA" id="ARBA00004496"/>
    </source>
</evidence>
<comment type="subcellular location">
    <subcellularLocation>
        <location evidence="1 11">Cytoplasm</location>
    </subcellularLocation>
</comment>
<name>A0A3N3ZRF0_9MICC</name>
<protein>
    <recommendedName>
        <fullName evidence="11">Transcriptional regulator WhiB</fullName>
    </recommendedName>
</protein>
<comment type="PTM">
    <text evidence="11">Upon Fe-S cluster removal intramolecular disulfide bonds are formed.</text>
</comment>
<feature type="compositionally biased region" description="Basic and acidic residues" evidence="12">
    <location>
        <begin position="154"/>
        <end position="165"/>
    </location>
</feature>
<dbReference type="GO" id="GO:0047134">
    <property type="term" value="F:protein-disulfide reductase [NAD(P)H] activity"/>
    <property type="evidence" value="ECO:0007669"/>
    <property type="project" value="TreeGrafter"/>
</dbReference>
<evidence type="ECO:0000256" key="7">
    <source>
        <dbReference type="ARBA" id="ARBA00023015"/>
    </source>
</evidence>
<dbReference type="AlphaFoldDB" id="A0A3N3ZRF0"/>
<keyword evidence="4 11" id="KW-0479">Metal-binding</keyword>
<keyword evidence="8 11" id="KW-0238">DNA-binding</keyword>
<comment type="PTM">
    <text evidence="11">The Fe-S cluster can be nitrosylated by nitric oxide (NO).</text>
</comment>
<comment type="cofactor">
    <cofactor evidence="11">
        <name>[4Fe-4S] cluster</name>
        <dbReference type="ChEBI" id="CHEBI:49883"/>
    </cofactor>
    <text evidence="11">Binds 1 [4Fe-4S] cluster per subunit. Following nitrosylation of the [4Fe-4S] cluster binds 1 [4Fe-8(NO)] cluster per subunit.</text>
</comment>
<dbReference type="InterPro" id="IPR034768">
    <property type="entry name" value="4FE4S_WBL"/>
</dbReference>
<feature type="region of interest" description="Disordered" evidence="12">
    <location>
        <begin position="142"/>
        <end position="165"/>
    </location>
</feature>
<feature type="domain" description="4Fe-4S Wbl-type" evidence="13">
    <location>
        <begin position="91"/>
        <end position="148"/>
    </location>
</feature>
<evidence type="ECO:0000256" key="12">
    <source>
        <dbReference type="SAM" id="MobiDB-lite"/>
    </source>
</evidence>
<dbReference type="GO" id="GO:0005737">
    <property type="term" value="C:cytoplasm"/>
    <property type="evidence" value="ECO:0007669"/>
    <property type="project" value="UniProtKB-SubCell"/>
</dbReference>
<evidence type="ECO:0000256" key="5">
    <source>
        <dbReference type="ARBA" id="ARBA00023004"/>
    </source>
</evidence>
<organism evidence="14 15">
    <name type="scientific">Kocuria soli</name>
    <dbReference type="NCBI Taxonomy" id="2485125"/>
    <lineage>
        <taxon>Bacteria</taxon>
        <taxon>Bacillati</taxon>
        <taxon>Actinomycetota</taxon>
        <taxon>Actinomycetes</taxon>
        <taxon>Micrococcales</taxon>
        <taxon>Micrococcaceae</taxon>
        <taxon>Kocuria</taxon>
    </lineage>
</organism>
<dbReference type="Pfam" id="PF02467">
    <property type="entry name" value="Whib"/>
    <property type="match status" value="1"/>
</dbReference>
<keyword evidence="7 11" id="KW-0805">Transcription regulation</keyword>
<dbReference type="GO" id="GO:0046872">
    <property type="term" value="F:metal ion binding"/>
    <property type="evidence" value="ECO:0007669"/>
    <property type="project" value="UniProtKB-KW"/>
</dbReference>